<dbReference type="OrthoDB" id="9803111at2"/>
<feature type="transmembrane region" description="Helical" evidence="2">
    <location>
        <begin position="106"/>
        <end position="126"/>
    </location>
</feature>
<evidence type="ECO:0000259" key="3">
    <source>
        <dbReference type="Pfam" id="PF02719"/>
    </source>
</evidence>
<dbReference type="AlphaFoldDB" id="A0A0A0JF77"/>
<keyword evidence="5" id="KW-1185">Reference proteome</keyword>
<gene>
    <name evidence="4" type="ORF">N802_01175</name>
</gene>
<comment type="caution">
    <text evidence="4">The sequence shown here is derived from an EMBL/GenBank/DDBJ whole genome shotgun (WGS) entry which is preliminary data.</text>
</comment>
<sequence>MSRSQIVARRSLMIGWDAVSWLLALVGFTLVRHEFTLSERMWAISLSYVAAAMVLQVIAGLYTHLYLGRSKVGSFAEVSALAQIVLGISIVLGVVGFLTAPVFSRGLAFVMPMLAILFMAAGRWVFRTARDRRRGSLGAGAPALVYGAGDAGDQLAALIDSADDAPYSIVGFIDDDPSLRYLRVRGYRVLGRGRDLVRVAQESGAEVVVLAITQADPQLIQDVADRCTEAGLELVVVPPVREMISGRVELDKLRAFNVADLLGRRPIETDLSDIADHVAGKVVLVTGAGGSIGSELARQVRRLGPAKLILLDRDESALHATKLSLDGDGLLDTDDTVLCDIRDKDAVCAVFQRLAPEVVFHAAALKHLPMLERFPEEGWKTNVLGSLNVLECAARAGVQHFVNISTDKAADATSVLGQTKRLAERLTAWYAADTGLTYLSVRFGNVLGSRGSVLDTFRAQIERGGPVTVTDPDVTRYFMTIPEACELVLQAAVIGHPGDVLVLDMGEPVRIVDVAQRLIAESGKSIEVVYSGLREGEKLHEVLLSESERGRETGHELITQVSVPQLEPADLRAGERVELDLASFGIEAPARADAGERAAS</sequence>
<dbReference type="CDD" id="cd05237">
    <property type="entry name" value="UDP_invert_4-6DH_SDR_e"/>
    <property type="match status" value="1"/>
</dbReference>
<keyword evidence="2" id="KW-0812">Transmembrane</keyword>
<dbReference type="eggNOG" id="COG1086">
    <property type="taxonomic scope" value="Bacteria"/>
</dbReference>
<comment type="similarity">
    <text evidence="1">Belongs to the polysaccharide synthase family.</text>
</comment>
<dbReference type="EMBL" id="AVPJ01000001">
    <property type="protein sequence ID" value="KGN34717.1"/>
    <property type="molecule type" value="Genomic_DNA"/>
</dbReference>
<dbReference type="PANTHER" id="PTHR43318">
    <property type="entry name" value="UDP-N-ACETYLGLUCOSAMINE 4,6-DEHYDRATASE"/>
    <property type="match status" value="1"/>
</dbReference>
<dbReference type="PANTHER" id="PTHR43318:SF1">
    <property type="entry name" value="POLYSACCHARIDE BIOSYNTHESIS PROTEIN EPSC-RELATED"/>
    <property type="match status" value="1"/>
</dbReference>
<evidence type="ECO:0000313" key="5">
    <source>
        <dbReference type="Proteomes" id="UP000030002"/>
    </source>
</evidence>
<accession>A0A0A0JF77</accession>
<dbReference type="InterPro" id="IPR036291">
    <property type="entry name" value="NAD(P)-bd_dom_sf"/>
</dbReference>
<dbReference type="SUPFAM" id="SSF51735">
    <property type="entry name" value="NAD(P)-binding Rossmann-fold domains"/>
    <property type="match status" value="2"/>
</dbReference>
<evidence type="ECO:0000313" key="4">
    <source>
        <dbReference type="EMBL" id="KGN34717.1"/>
    </source>
</evidence>
<evidence type="ECO:0000256" key="2">
    <source>
        <dbReference type="SAM" id="Phobius"/>
    </source>
</evidence>
<dbReference type="Gene3D" id="3.40.50.720">
    <property type="entry name" value="NAD(P)-binding Rossmann-like Domain"/>
    <property type="match status" value="2"/>
</dbReference>
<dbReference type="Proteomes" id="UP000030002">
    <property type="component" value="Unassembled WGS sequence"/>
</dbReference>
<feature type="transmembrane region" description="Helical" evidence="2">
    <location>
        <begin position="43"/>
        <end position="67"/>
    </location>
</feature>
<dbReference type="RefSeq" id="WP_052109272.1">
    <property type="nucleotide sequence ID" value="NZ_AVPJ01000001.1"/>
</dbReference>
<dbReference type="Pfam" id="PF02719">
    <property type="entry name" value="Polysacc_synt_2"/>
    <property type="match status" value="1"/>
</dbReference>
<dbReference type="STRING" id="1385520.N802_01175"/>
<feature type="transmembrane region" description="Helical" evidence="2">
    <location>
        <begin position="12"/>
        <end position="31"/>
    </location>
</feature>
<protein>
    <submittedName>
        <fullName evidence="4">dTDP-glucose 4,6-dehydratase</fullName>
    </submittedName>
</protein>
<keyword evidence="2" id="KW-1133">Transmembrane helix</keyword>
<dbReference type="InterPro" id="IPR051203">
    <property type="entry name" value="Polysaccharide_Synthase-Rel"/>
</dbReference>
<feature type="domain" description="Polysaccharide biosynthesis protein CapD-like" evidence="3">
    <location>
        <begin position="283"/>
        <end position="561"/>
    </location>
</feature>
<evidence type="ECO:0000256" key="1">
    <source>
        <dbReference type="ARBA" id="ARBA00007430"/>
    </source>
</evidence>
<reference evidence="4 5" key="1">
    <citation type="submission" date="2013-08" db="EMBL/GenBank/DDBJ databases">
        <title>The genome sequence of Knoellia sinensis.</title>
        <authorList>
            <person name="Zhu W."/>
            <person name="Wang G."/>
        </authorList>
    </citation>
    <scope>NUCLEOTIDE SEQUENCE [LARGE SCALE GENOMIC DNA]</scope>
    <source>
        <strain evidence="4 5">KCTC 19936</strain>
    </source>
</reference>
<name>A0A0A0JF77_9MICO</name>
<proteinExistence type="inferred from homology"/>
<feature type="transmembrane region" description="Helical" evidence="2">
    <location>
        <begin position="79"/>
        <end position="100"/>
    </location>
</feature>
<dbReference type="Pfam" id="PF13727">
    <property type="entry name" value="CoA_binding_3"/>
    <property type="match status" value="1"/>
</dbReference>
<organism evidence="4 5">
    <name type="scientific">Knoellia sinensis KCTC 19936</name>
    <dbReference type="NCBI Taxonomy" id="1385520"/>
    <lineage>
        <taxon>Bacteria</taxon>
        <taxon>Bacillati</taxon>
        <taxon>Actinomycetota</taxon>
        <taxon>Actinomycetes</taxon>
        <taxon>Micrococcales</taxon>
        <taxon>Intrasporangiaceae</taxon>
        <taxon>Knoellia</taxon>
    </lineage>
</organism>
<dbReference type="InterPro" id="IPR003869">
    <property type="entry name" value="Polysac_CapD-like"/>
</dbReference>
<keyword evidence="2" id="KW-0472">Membrane</keyword>